<geneLocation type="plasmid" evidence="1 2">
    <name>pMIC7113.05</name>
</geneLocation>
<dbReference type="RefSeq" id="WP_015186292.1">
    <property type="nucleotide sequence ID" value="NC_019741.1"/>
</dbReference>
<dbReference type="KEGG" id="mic:Mic7113_6722"/>
<name>K9WR72_9CYAN</name>
<keyword evidence="2" id="KW-1185">Reference proteome</keyword>
<reference evidence="1 2" key="1">
    <citation type="submission" date="2012-06" db="EMBL/GenBank/DDBJ databases">
        <title>Finished plasmid 5 of genome of Microcoleus sp. PCC 7113.</title>
        <authorList>
            <consortium name="US DOE Joint Genome Institute"/>
            <person name="Gugger M."/>
            <person name="Coursin T."/>
            <person name="Rippka R."/>
            <person name="Tandeau De Marsac N."/>
            <person name="Huntemann M."/>
            <person name="Wei C.-L."/>
            <person name="Han J."/>
            <person name="Detter J.C."/>
            <person name="Han C."/>
            <person name="Tapia R."/>
            <person name="Chen A."/>
            <person name="Kyrpides N."/>
            <person name="Mavromatis K."/>
            <person name="Markowitz V."/>
            <person name="Szeto E."/>
            <person name="Ivanova N."/>
            <person name="Pagani I."/>
            <person name="Pati A."/>
            <person name="Goodwin L."/>
            <person name="Nordberg H.P."/>
            <person name="Cantor M.N."/>
            <person name="Hua S.X."/>
            <person name="Woyke T."/>
            <person name="Kerfeld C.A."/>
        </authorList>
    </citation>
    <scope>NUCLEOTIDE SEQUENCE [LARGE SCALE GENOMIC DNA]</scope>
    <source>
        <strain evidence="1 2">PCC 7113</strain>
        <plasmid evidence="1 2">pMIC7113.05</plasmid>
    </source>
</reference>
<dbReference type="HOGENOM" id="CLU_2302663_0_0_3"/>
<gene>
    <name evidence="1" type="ORF">Mic7113_6722</name>
</gene>
<dbReference type="Proteomes" id="UP000010471">
    <property type="component" value="Plasmid pMIC7113.05"/>
</dbReference>
<organism evidence="1 2">
    <name type="scientific">Allocoleopsis franciscana PCC 7113</name>
    <dbReference type="NCBI Taxonomy" id="1173027"/>
    <lineage>
        <taxon>Bacteria</taxon>
        <taxon>Bacillati</taxon>
        <taxon>Cyanobacteriota</taxon>
        <taxon>Cyanophyceae</taxon>
        <taxon>Coleofasciculales</taxon>
        <taxon>Coleofasciculaceae</taxon>
        <taxon>Allocoleopsis</taxon>
        <taxon>Allocoleopsis franciscana</taxon>
    </lineage>
</organism>
<dbReference type="AlphaFoldDB" id="K9WR72"/>
<evidence type="ECO:0000313" key="2">
    <source>
        <dbReference type="Proteomes" id="UP000010471"/>
    </source>
</evidence>
<sequence>MSSSDLIEFHANALALAVLIQAQAKSKDEGETERVSYPRTHKEYLAQPIANMTRLDIWNMVNERLEGEHLYRIDRLEKTVESYGVRIAQLEANQKPPQLS</sequence>
<evidence type="ECO:0000313" key="1">
    <source>
        <dbReference type="EMBL" id="AFZ22284.1"/>
    </source>
</evidence>
<protein>
    <submittedName>
        <fullName evidence="1">Uncharacterized protein</fullName>
    </submittedName>
</protein>
<dbReference type="EMBL" id="CP003635">
    <property type="protein sequence ID" value="AFZ22284.1"/>
    <property type="molecule type" value="Genomic_DNA"/>
</dbReference>
<keyword evidence="1" id="KW-0614">Plasmid</keyword>
<proteinExistence type="predicted"/>
<accession>K9WR72</accession>